<keyword evidence="3" id="KW-1185">Reference proteome</keyword>
<protein>
    <submittedName>
        <fullName evidence="2">UBE2Q1 protein</fullName>
    </submittedName>
</protein>
<proteinExistence type="predicted"/>
<name>A0A8K0ELB7_BRALA</name>
<dbReference type="InterPro" id="IPR016135">
    <property type="entry name" value="UBQ-conjugating_enzyme/RWD"/>
</dbReference>
<gene>
    <name evidence="2" type="primary">UBE2Q1</name>
    <name evidence="2" type="ORF">BLAG_LOCUS14530</name>
</gene>
<organism evidence="2 3">
    <name type="scientific">Branchiostoma lanceolatum</name>
    <name type="common">Common lancelet</name>
    <name type="synonym">Amphioxus lanceolatum</name>
    <dbReference type="NCBI Taxonomy" id="7740"/>
    <lineage>
        <taxon>Eukaryota</taxon>
        <taxon>Metazoa</taxon>
        <taxon>Chordata</taxon>
        <taxon>Cephalochordata</taxon>
        <taxon>Leptocardii</taxon>
        <taxon>Amphioxiformes</taxon>
        <taxon>Branchiostomatidae</taxon>
        <taxon>Branchiostoma</taxon>
    </lineage>
</organism>
<evidence type="ECO:0000259" key="1">
    <source>
        <dbReference type="PROSITE" id="PS50908"/>
    </source>
</evidence>
<dbReference type="Proteomes" id="UP000838412">
    <property type="component" value="Chromosome 2"/>
</dbReference>
<sequence length="106" mass="12057">MSCFQQLRQELRQLEAVFPKDHERFRVESASLDEVTCIFVSPTDDTFVIHCNINENYPHSSPMWFSESEDPVVSAAIENLANVSGASNLLVRLMKQLATSLCNMYN</sequence>
<evidence type="ECO:0000313" key="2">
    <source>
        <dbReference type="EMBL" id="CAH1255518.1"/>
    </source>
</evidence>
<feature type="domain" description="RWD" evidence="1">
    <location>
        <begin position="9"/>
        <end position="106"/>
    </location>
</feature>
<dbReference type="EMBL" id="OV696687">
    <property type="protein sequence ID" value="CAH1255519.1"/>
    <property type="molecule type" value="Genomic_DNA"/>
</dbReference>
<dbReference type="InterPro" id="IPR006575">
    <property type="entry name" value="RWD_dom"/>
</dbReference>
<evidence type="ECO:0000313" key="3">
    <source>
        <dbReference type="Proteomes" id="UP000838412"/>
    </source>
</evidence>
<dbReference type="SUPFAM" id="SSF54495">
    <property type="entry name" value="UBC-like"/>
    <property type="match status" value="1"/>
</dbReference>
<dbReference type="OrthoDB" id="109543at2759"/>
<feature type="non-terminal residue" evidence="2">
    <location>
        <position position="106"/>
    </location>
</feature>
<dbReference type="EMBL" id="OV696687">
    <property type="protein sequence ID" value="CAH1255518.1"/>
    <property type="molecule type" value="Genomic_DNA"/>
</dbReference>
<feature type="non-terminal residue" evidence="2">
    <location>
        <position position="1"/>
    </location>
</feature>
<accession>A0A8K0ELB7</accession>
<dbReference type="PROSITE" id="PS50908">
    <property type="entry name" value="RWD"/>
    <property type="match status" value="1"/>
</dbReference>
<dbReference type="AlphaFoldDB" id="A0A8K0ELB7"/>
<reference evidence="2" key="1">
    <citation type="submission" date="2022-01" db="EMBL/GenBank/DDBJ databases">
        <authorList>
            <person name="Braso-Vives M."/>
        </authorList>
    </citation>
    <scope>NUCLEOTIDE SEQUENCE</scope>
</reference>